<dbReference type="PROSITE" id="PS00136">
    <property type="entry name" value="SUBTILASE_ASP"/>
    <property type="match status" value="1"/>
</dbReference>
<gene>
    <name evidence="15" type="ORF">J5N97_024511</name>
</gene>
<dbReference type="Pfam" id="PF02225">
    <property type="entry name" value="PA"/>
    <property type="match status" value="1"/>
</dbReference>
<dbReference type="OrthoDB" id="206201at2759"/>
<evidence type="ECO:0000256" key="4">
    <source>
        <dbReference type="ARBA" id="ARBA00022729"/>
    </source>
</evidence>
<name>A0A9D5H8U3_9LILI</name>
<dbReference type="Pfam" id="PF17766">
    <property type="entry name" value="fn3_6"/>
    <property type="match status" value="1"/>
</dbReference>
<dbReference type="Gene3D" id="3.30.70.80">
    <property type="entry name" value="Peptidase S8 propeptide/proteinase inhibitor I9"/>
    <property type="match status" value="1"/>
</dbReference>
<evidence type="ECO:0000256" key="6">
    <source>
        <dbReference type="ARBA" id="ARBA00022825"/>
    </source>
</evidence>
<accession>A0A9D5H8U3</accession>
<proteinExistence type="inferred from homology"/>
<dbReference type="InterPro" id="IPR045051">
    <property type="entry name" value="SBT"/>
</dbReference>
<evidence type="ECO:0000259" key="11">
    <source>
        <dbReference type="Pfam" id="PF00082"/>
    </source>
</evidence>
<dbReference type="CDD" id="cd04852">
    <property type="entry name" value="Peptidases_S8_3"/>
    <property type="match status" value="1"/>
</dbReference>
<keyword evidence="6 9" id="KW-0720">Serine protease</keyword>
<keyword evidence="3 9" id="KW-0645">Protease</keyword>
<feature type="chain" id="PRO_5039616147" description="Subtilisin-like protease SBT1.2" evidence="10">
    <location>
        <begin position="27"/>
        <end position="759"/>
    </location>
</feature>
<keyword evidence="5 9" id="KW-0378">Hydrolase</keyword>
<feature type="active site" description="Charge relay system" evidence="8 9">
    <location>
        <position position="159"/>
    </location>
</feature>
<dbReference type="InterPro" id="IPR000209">
    <property type="entry name" value="Peptidase_S8/S53_dom"/>
</dbReference>
<dbReference type="InterPro" id="IPR003137">
    <property type="entry name" value="PA_domain"/>
</dbReference>
<evidence type="ECO:0000256" key="10">
    <source>
        <dbReference type="SAM" id="SignalP"/>
    </source>
</evidence>
<evidence type="ECO:0000256" key="2">
    <source>
        <dbReference type="ARBA" id="ARBA00011073"/>
    </source>
</evidence>
<dbReference type="InterPro" id="IPR023827">
    <property type="entry name" value="Peptidase_S8_Asp-AS"/>
</dbReference>
<comment type="similarity">
    <text evidence="2 9">Belongs to the peptidase S8 family.</text>
</comment>
<comment type="subcellular location">
    <subcellularLocation>
        <location evidence="1">Secreted</location>
    </subcellularLocation>
</comment>
<keyword evidence="16" id="KW-1185">Reference proteome</keyword>
<evidence type="ECO:0000256" key="3">
    <source>
        <dbReference type="ARBA" id="ARBA00022670"/>
    </source>
</evidence>
<dbReference type="SUPFAM" id="SSF52743">
    <property type="entry name" value="Subtilisin-like"/>
    <property type="match status" value="1"/>
</dbReference>
<dbReference type="InterPro" id="IPR041469">
    <property type="entry name" value="Subtilisin-like_FN3"/>
</dbReference>
<dbReference type="Gene3D" id="3.40.50.200">
    <property type="entry name" value="Peptidase S8/S53 domain"/>
    <property type="match status" value="1"/>
</dbReference>
<dbReference type="InterPro" id="IPR022398">
    <property type="entry name" value="Peptidase_S8_His-AS"/>
</dbReference>
<comment type="caution">
    <text evidence="15">The sequence shown here is derived from an EMBL/GenBank/DDBJ whole genome shotgun (WGS) entry which is preliminary data.</text>
</comment>
<evidence type="ECO:0000256" key="7">
    <source>
        <dbReference type="ARBA" id="ARBA00023180"/>
    </source>
</evidence>
<sequence length="759" mass="81096">MDVISSKPFILALILLSNAFVLMTQSQLLSTTDEPQGNNNTDTIHTYIVHVEDPVGSFELLGDEDFESWHKSFLPNTTLDSGEPRLIYSYRHVIGGFAARLTQAEVEAMESMEGFLYAWPQKELTGATTRSPDFLGLSEWQGLWYTSSYGRGMIIGVVDSGITPDHPSFTDDGSLPQPPLKWRGFCALPNCNNKVIGAVAFQGKNNPSPVDDNGHGTHVSSTAAGNPVYNAGILGQARGRAVGMAPKAHIATYKVLYGSSPGGVGNDADFLAGINQAIKDGVDVLSMSLGSRRPVPLYQSSINMGSFGAIMNNIFPSACAMNEGPTPSIISNDAPWVLTVGASSTDRKIKVTVKLGGRLEVDGESAYQPQPYNSPELLLVFPGMGGTQDAMTCEQGSLNPVNVQGKIVVCVAGGKSTNIQKGEVVNAAGGKAMIVLNEVNYGFTTFSDPHVIPAAQVSHADSWKVISYLKSSPYPTAKLFFKGTQLGSSPSPTVAFFSGRGPSLNNGGIIKPDIIGPGVNILAAWPWQVVKDPYTKIAFNFDSGTSMATPHLSGIAADLKKNHPTWSVAAIKSAIMTTAYTRDQNGKAILDDATGRAASFFVMGAGHVHPERANDPGLVYDMQPVDYVPYLCFMYSSRIVSAFIRQRIDCGLVQKASAEHLNYPSIAVTLGAGRTKTIQRTLTNVGGTERYSINISQPAGVKLVADTNDLGFTAPDEKKSFRLQFTDLGSNNPGDYSQGSLILKSGTHTVWSPISVTFV</sequence>
<dbReference type="PROSITE" id="PS00137">
    <property type="entry name" value="SUBTILASE_HIS"/>
    <property type="match status" value="1"/>
</dbReference>
<feature type="domain" description="Peptidase S8/S53" evidence="11">
    <location>
        <begin position="150"/>
        <end position="591"/>
    </location>
</feature>
<dbReference type="Pfam" id="PF05922">
    <property type="entry name" value="Inhibitor_I9"/>
    <property type="match status" value="1"/>
</dbReference>
<dbReference type="Pfam" id="PF00082">
    <property type="entry name" value="Peptidase_S8"/>
    <property type="match status" value="1"/>
</dbReference>
<evidence type="ECO:0000256" key="1">
    <source>
        <dbReference type="ARBA" id="ARBA00004613"/>
    </source>
</evidence>
<evidence type="ECO:0000313" key="15">
    <source>
        <dbReference type="EMBL" id="KAJ0967594.1"/>
    </source>
</evidence>
<organism evidence="15 16">
    <name type="scientific">Dioscorea zingiberensis</name>
    <dbReference type="NCBI Taxonomy" id="325984"/>
    <lineage>
        <taxon>Eukaryota</taxon>
        <taxon>Viridiplantae</taxon>
        <taxon>Streptophyta</taxon>
        <taxon>Embryophyta</taxon>
        <taxon>Tracheophyta</taxon>
        <taxon>Spermatophyta</taxon>
        <taxon>Magnoliopsida</taxon>
        <taxon>Liliopsida</taxon>
        <taxon>Dioscoreales</taxon>
        <taxon>Dioscoreaceae</taxon>
        <taxon>Dioscorea</taxon>
    </lineage>
</organism>
<evidence type="ECO:0008006" key="17">
    <source>
        <dbReference type="Google" id="ProtNLM"/>
    </source>
</evidence>
<dbReference type="InterPro" id="IPR036852">
    <property type="entry name" value="Peptidase_S8/S53_dom_sf"/>
</dbReference>
<dbReference type="GO" id="GO:0006508">
    <property type="term" value="P:proteolysis"/>
    <property type="evidence" value="ECO:0007669"/>
    <property type="project" value="UniProtKB-KW"/>
</dbReference>
<feature type="active site" description="Charge relay system" evidence="8 9">
    <location>
        <position position="546"/>
    </location>
</feature>
<dbReference type="InterPro" id="IPR034197">
    <property type="entry name" value="Peptidases_S8_3"/>
</dbReference>
<evidence type="ECO:0000313" key="16">
    <source>
        <dbReference type="Proteomes" id="UP001085076"/>
    </source>
</evidence>
<reference evidence="15" key="1">
    <citation type="submission" date="2021-03" db="EMBL/GenBank/DDBJ databases">
        <authorList>
            <person name="Li Z."/>
            <person name="Yang C."/>
        </authorList>
    </citation>
    <scope>NUCLEOTIDE SEQUENCE</scope>
    <source>
        <strain evidence="15">Dzin_1.0</strain>
        <tissue evidence="15">Leaf</tissue>
    </source>
</reference>
<feature type="active site" description="Charge relay system" evidence="8 9">
    <location>
        <position position="215"/>
    </location>
</feature>
<dbReference type="InterPro" id="IPR015500">
    <property type="entry name" value="Peptidase_S8_subtilisin-rel"/>
</dbReference>
<dbReference type="InterPro" id="IPR010259">
    <property type="entry name" value="S8pro/Inhibitor_I9"/>
</dbReference>
<evidence type="ECO:0000256" key="9">
    <source>
        <dbReference type="PROSITE-ProRule" id="PRU01240"/>
    </source>
</evidence>
<keyword evidence="4 10" id="KW-0732">Signal</keyword>
<feature type="domain" description="Inhibitor I9" evidence="13">
    <location>
        <begin position="46"/>
        <end position="123"/>
    </location>
</feature>
<dbReference type="GO" id="GO:0005576">
    <property type="term" value="C:extracellular region"/>
    <property type="evidence" value="ECO:0007669"/>
    <property type="project" value="UniProtKB-SubCell"/>
</dbReference>
<dbReference type="Gene3D" id="3.50.30.30">
    <property type="match status" value="1"/>
</dbReference>
<dbReference type="PANTHER" id="PTHR10795">
    <property type="entry name" value="PROPROTEIN CONVERTASE SUBTILISIN/KEXIN"/>
    <property type="match status" value="1"/>
</dbReference>
<dbReference type="GO" id="GO:0004252">
    <property type="term" value="F:serine-type endopeptidase activity"/>
    <property type="evidence" value="ECO:0007669"/>
    <property type="project" value="UniProtKB-UniRule"/>
</dbReference>
<dbReference type="AlphaFoldDB" id="A0A9D5H8U3"/>
<keyword evidence="7" id="KW-0325">Glycoprotein</keyword>
<dbReference type="PRINTS" id="PR00723">
    <property type="entry name" value="SUBTILISIN"/>
</dbReference>
<evidence type="ECO:0000259" key="12">
    <source>
        <dbReference type="Pfam" id="PF02225"/>
    </source>
</evidence>
<dbReference type="PROSITE" id="PS51892">
    <property type="entry name" value="SUBTILASE"/>
    <property type="match status" value="1"/>
</dbReference>
<feature type="signal peptide" evidence="10">
    <location>
        <begin position="1"/>
        <end position="26"/>
    </location>
</feature>
<evidence type="ECO:0000256" key="5">
    <source>
        <dbReference type="ARBA" id="ARBA00022801"/>
    </source>
</evidence>
<evidence type="ECO:0000259" key="13">
    <source>
        <dbReference type="Pfam" id="PF05922"/>
    </source>
</evidence>
<evidence type="ECO:0000259" key="14">
    <source>
        <dbReference type="Pfam" id="PF17766"/>
    </source>
</evidence>
<dbReference type="Proteomes" id="UP001085076">
    <property type="component" value="Miscellaneous, Linkage group lg07"/>
</dbReference>
<dbReference type="Gene3D" id="2.60.40.2310">
    <property type="match status" value="1"/>
</dbReference>
<protein>
    <recommendedName>
        <fullName evidence="17">Subtilisin-like protease SBT1.2</fullName>
    </recommendedName>
</protein>
<dbReference type="InterPro" id="IPR037045">
    <property type="entry name" value="S8pro/Inhibitor_I9_sf"/>
</dbReference>
<dbReference type="CDD" id="cd02120">
    <property type="entry name" value="PA_subtilisin_like"/>
    <property type="match status" value="1"/>
</dbReference>
<reference evidence="15" key="2">
    <citation type="journal article" date="2022" name="Hortic Res">
        <title>The genome of Dioscorea zingiberensis sheds light on the biosynthesis, origin and evolution of the medicinally important diosgenin saponins.</title>
        <authorList>
            <person name="Li Y."/>
            <person name="Tan C."/>
            <person name="Li Z."/>
            <person name="Guo J."/>
            <person name="Li S."/>
            <person name="Chen X."/>
            <person name="Wang C."/>
            <person name="Dai X."/>
            <person name="Yang H."/>
            <person name="Song W."/>
            <person name="Hou L."/>
            <person name="Xu J."/>
            <person name="Tong Z."/>
            <person name="Xu A."/>
            <person name="Yuan X."/>
            <person name="Wang W."/>
            <person name="Yang Q."/>
            <person name="Chen L."/>
            <person name="Sun Z."/>
            <person name="Wang K."/>
            <person name="Pan B."/>
            <person name="Chen J."/>
            <person name="Bao Y."/>
            <person name="Liu F."/>
            <person name="Qi X."/>
            <person name="Gang D.R."/>
            <person name="Wen J."/>
            <person name="Li J."/>
        </authorList>
    </citation>
    <scope>NUCLEOTIDE SEQUENCE</scope>
    <source>
        <strain evidence="15">Dzin_1.0</strain>
    </source>
</reference>
<feature type="domain" description="PA" evidence="12">
    <location>
        <begin position="389"/>
        <end position="462"/>
    </location>
</feature>
<dbReference type="EMBL" id="JAGGNH010000007">
    <property type="protein sequence ID" value="KAJ0967594.1"/>
    <property type="molecule type" value="Genomic_DNA"/>
</dbReference>
<evidence type="ECO:0000256" key="8">
    <source>
        <dbReference type="PIRSR" id="PIRSR615500-1"/>
    </source>
</evidence>
<feature type="domain" description="Subtilisin-like protease fibronectin type-III" evidence="14">
    <location>
        <begin position="661"/>
        <end position="756"/>
    </location>
</feature>